<dbReference type="InterPro" id="IPR029045">
    <property type="entry name" value="ClpP/crotonase-like_dom_sf"/>
</dbReference>
<evidence type="ECO:0000313" key="1">
    <source>
        <dbReference type="EMBL" id="MFC4375350.1"/>
    </source>
</evidence>
<dbReference type="Gene3D" id="3.90.226.10">
    <property type="entry name" value="2-enoyl-CoA Hydratase, Chain A, domain 1"/>
    <property type="match status" value="1"/>
</dbReference>
<name>A0ABV8VKY7_9NOCA</name>
<dbReference type="EMBL" id="JBHSDL010000014">
    <property type="protein sequence ID" value="MFC4375350.1"/>
    <property type="molecule type" value="Genomic_DNA"/>
</dbReference>
<dbReference type="SUPFAM" id="SSF52096">
    <property type="entry name" value="ClpP/crotonase"/>
    <property type="match status" value="1"/>
</dbReference>
<proteinExistence type="predicted"/>
<dbReference type="CDD" id="cd06558">
    <property type="entry name" value="crotonase-like"/>
    <property type="match status" value="1"/>
</dbReference>
<accession>A0ABV8VKY7</accession>
<dbReference type="PANTHER" id="PTHR11941">
    <property type="entry name" value="ENOYL-COA HYDRATASE-RELATED"/>
    <property type="match status" value="1"/>
</dbReference>
<gene>
    <name evidence="1" type="ORF">ACFO5K_14715</name>
</gene>
<dbReference type="RefSeq" id="WP_378561903.1">
    <property type="nucleotide sequence ID" value="NZ_JBHSDL010000014.1"/>
</dbReference>
<dbReference type="InterPro" id="IPR001753">
    <property type="entry name" value="Enoyl-CoA_hydra/iso"/>
</dbReference>
<evidence type="ECO:0000313" key="2">
    <source>
        <dbReference type="Proteomes" id="UP001595844"/>
    </source>
</evidence>
<reference evidence="2" key="1">
    <citation type="journal article" date="2019" name="Int. J. Syst. Evol. Microbiol.">
        <title>The Global Catalogue of Microorganisms (GCM) 10K type strain sequencing project: providing services to taxonomists for standard genome sequencing and annotation.</title>
        <authorList>
            <consortium name="The Broad Institute Genomics Platform"/>
            <consortium name="The Broad Institute Genome Sequencing Center for Infectious Disease"/>
            <person name="Wu L."/>
            <person name="Ma J."/>
        </authorList>
    </citation>
    <scope>NUCLEOTIDE SEQUENCE [LARGE SCALE GENOMIC DNA]</scope>
    <source>
        <strain evidence="2">IBRC-M 10490</strain>
    </source>
</reference>
<dbReference type="Proteomes" id="UP001595844">
    <property type="component" value="Unassembled WGS sequence"/>
</dbReference>
<sequence>MSENNPTRLTREFTAAGAEIATITIDHPPLNLFDRELIDALIADVAAVSAEPPRALLIRAEGKVVSGGVDVHIFDGRSVEEGAQLWRELFDKLIHPLEALGCPVVFAAHGLTLTAAFEMSLACDIILAAPKAKFGLVETVVGLTPSMGGPQRLAERAGSGRAREFVMTGDLYDAATMADWGVVNAIHDDLDTAARTLVARLADGPTRAHAATKQIIEAWRSGGVAHADSVTPKVSGELFGTADLRGAVRSFLDVGPGKASYRGE</sequence>
<organism evidence="1 2">
    <name type="scientific">Nocardia halotolerans</name>
    <dbReference type="NCBI Taxonomy" id="1755878"/>
    <lineage>
        <taxon>Bacteria</taxon>
        <taxon>Bacillati</taxon>
        <taxon>Actinomycetota</taxon>
        <taxon>Actinomycetes</taxon>
        <taxon>Mycobacteriales</taxon>
        <taxon>Nocardiaceae</taxon>
        <taxon>Nocardia</taxon>
    </lineage>
</organism>
<dbReference type="Pfam" id="PF00378">
    <property type="entry name" value="ECH_1"/>
    <property type="match status" value="1"/>
</dbReference>
<keyword evidence="2" id="KW-1185">Reference proteome</keyword>
<dbReference type="PANTHER" id="PTHR11941:SF54">
    <property type="entry name" value="ENOYL-COA HYDRATASE, MITOCHONDRIAL"/>
    <property type="match status" value="1"/>
</dbReference>
<protein>
    <submittedName>
        <fullName evidence="1">Enoyl-CoA hydratase/isomerase family protein</fullName>
    </submittedName>
</protein>
<comment type="caution">
    <text evidence="1">The sequence shown here is derived from an EMBL/GenBank/DDBJ whole genome shotgun (WGS) entry which is preliminary data.</text>
</comment>